<keyword evidence="3" id="KW-1185">Reference proteome</keyword>
<sequence>MIEENVFANAFNPESSIRREWRTELADDLRNPTLKVSTREAITRRLRRVYFLLLSVLLLAWLFRISLFVPGERWVETAAMPGVPGTVVVGVVVLYYVVALVLTAWPSSRQAKGEYHGVEAGDWKDDE</sequence>
<gene>
    <name evidence="2" type="ORF">HAPAU_16660</name>
</gene>
<comment type="caution">
    <text evidence="2">The sequence shown here is derived from an EMBL/GenBank/DDBJ whole genome shotgun (WGS) entry which is preliminary data.</text>
</comment>
<dbReference type="Proteomes" id="UP000075321">
    <property type="component" value="Unassembled WGS sequence"/>
</dbReference>
<feature type="transmembrane region" description="Helical" evidence="1">
    <location>
        <begin position="87"/>
        <end position="105"/>
    </location>
</feature>
<evidence type="ECO:0000313" key="3">
    <source>
        <dbReference type="Proteomes" id="UP000075321"/>
    </source>
</evidence>
<dbReference type="InterPro" id="IPR014470">
    <property type="entry name" value="UCP01500"/>
</dbReference>
<dbReference type="AlphaFoldDB" id="A0A151AGN2"/>
<name>A0A151AGN2_9EURY</name>
<feature type="transmembrane region" description="Helical" evidence="1">
    <location>
        <begin position="49"/>
        <end position="67"/>
    </location>
</feature>
<protein>
    <submittedName>
        <fullName evidence="2">Uncharacterized protein</fullName>
    </submittedName>
</protein>
<evidence type="ECO:0000256" key="1">
    <source>
        <dbReference type="SAM" id="Phobius"/>
    </source>
</evidence>
<keyword evidence="1" id="KW-0472">Membrane</keyword>
<evidence type="ECO:0000313" key="2">
    <source>
        <dbReference type="EMBL" id="KYH26567.1"/>
    </source>
</evidence>
<keyword evidence="1" id="KW-0812">Transmembrane</keyword>
<organism evidence="2 3">
    <name type="scientific">Halalkalicoccus paucihalophilus</name>
    <dbReference type="NCBI Taxonomy" id="1008153"/>
    <lineage>
        <taxon>Archaea</taxon>
        <taxon>Methanobacteriati</taxon>
        <taxon>Methanobacteriota</taxon>
        <taxon>Stenosarchaea group</taxon>
        <taxon>Halobacteria</taxon>
        <taxon>Halobacteriales</taxon>
        <taxon>Halococcaceae</taxon>
        <taxon>Halalkalicoccus</taxon>
    </lineage>
</organism>
<dbReference type="Pfam" id="PF10028">
    <property type="entry name" value="DUF2270"/>
    <property type="match status" value="1"/>
</dbReference>
<dbReference type="PATRIC" id="fig|1008153.3.peg.1690"/>
<accession>A0A151AGN2</accession>
<keyword evidence="1" id="KW-1133">Transmembrane helix</keyword>
<proteinExistence type="predicted"/>
<reference evidence="2 3" key="1">
    <citation type="submission" date="2016-02" db="EMBL/GenBank/DDBJ databases">
        <title>Genome sequence of Halalkalicoccus paucihalophilus DSM 24557.</title>
        <authorList>
            <person name="Poehlein A."/>
            <person name="Daniel R."/>
        </authorList>
    </citation>
    <scope>NUCLEOTIDE SEQUENCE [LARGE SCALE GENOMIC DNA]</scope>
    <source>
        <strain evidence="2 3">DSM 24557</strain>
    </source>
</reference>
<dbReference type="EMBL" id="LTAZ01000004">
    <property type="protein sequence ID" value="KYH26567.1"/>
    <property type="molecule type" value="Genomic_DNA"/>
</dbReference>